<protein>
    <submittedName>
        <fullName evidence="3">(R)-mandelonitrile lyase 1-like</fullName>
    </submittedName>
</protein>
<reference evidence="3 4" key="1">
    <citation type="submission" date="2019-08" db="EMBL/GenBank/DDBJ databases">
        <title>Draft genome sequences of two oriental melons (Cucumis melo L. var makuwa).</title>
        <authorList>
            <person name="Kwon S.-Y."/>
        </authorList>
    </citation>
    <scope>NUCLEOTIDE SEQUENCE [LARGE SCALE GENOMIC DNA]</scope>
    <source>
        <strain evidence="4">cv. Chang Bougi</strain>
        <tissue evidence="3">Leaf</tissue>
    </source>
</reference>
<evidence type="ECO:0000313" key="3">
    <source>
        <dbReference type="EMBL" id="TYK28126.1"/>
    </source>
</evidence>
<feature type="region of interest" description="Disordered" evidence="2">
    <location>
        <begin position="119"/>
        <end position="138"/>
    </location>
</feature>
<feature type="compositionally biased region" description="Low complexity" evidence="2">
    <location>
        <begin position="119"/>
        <end position="135"/>
    </location>
</feature>
<evidence type="ECO:0000313" key="4">
    <source>
        <dbReference type="Proteomes" id="UP000321947"/>
    </source>
</evidence>
<evidence type="ECO:0000256" key="1">
    <source>
        <dbReference type="SAM" id="Coils"/>
    </source>
</evidence>
<keyword evidence="3" id="KW-0456">Lyase</keyword>
<evidence type="ECO:0000256" key="2">
    <source>
        <dbReference type="SAM" id="MobiDB-lite"/>
    </source>
</evidence>
<dbReference type="AlphaFoldDB" id="A0A5D3DWJ3"/>
<dbReference type="EMBL" id="SSTD01002353">
    <property type="protein sequence ID" value="TYK28126.1"/>
    <property type="molecule type" value="Genomic_DNA"/>
</dbReference>
<feature type="coiled-coil region" evidence="1">
    <location>
        <begin position="288"/>
        <end position="322"/>
    </location>
</feature>
<gene>
    <name evidence="3" type="ORF">E5676_scaffold289G00320</name>
</gene>
<name>A0A5D3DWJ3_CUCMM</name>
<accession>A0A5D3DWJ3</accession>
<keyword evidence="1" id="KW-0175">Coiled coil</keyword>
<proteinExistence type="predicted"/>
<dbReference type="Proteomes" id="UP000321947">
    <property type="component" value="Unassembled WGS sequence"/>
</dbReference>
<organism evidence="3 4">
    <name type="scientific">Cucumis melo var. makuwa</name>
    <name type="common">Oriental melon</name>
    <dbReference type="NCBI Taxonomy" id="1194695"/>
    <lineage>
        <taxon>Eukaryota</taxon>
        <taxon>Viridiplantae</taxon>
        <taxon>Streptophyta</taxon>
        <taxon>Embryophyta</taxon>
        <taxon>Tracheophyta</taxon>
        <taxon>Spermatophyta</taxon>
        <taxon>Magnoliopsida</taxon>
        <taxon>eudicotyledons</taxon>
        <taxon>Gunneridae</taxon>
        <taxon>Pentapetalae</taxon>
        <taxon>rosids</taxon>
        <taxon>fabids</taxon>
        <taxon>Cucurbitales</taxon>
        <taxon>Cucurbitaceae</taxon>
        <taxon>Benincaseae</taxon>
        <taxon>Cucumis</taxon>
    </lineage>
</organism>
<sequence length="353" mass="41129">MRERENLSHDFFSLVMGPALDVRSYSGCIIGGVVQVIQNKSTWDIPEVDDVDDQQLNMLEIIVEYRVDEHIEDDTLCRLDALILQWWKDRFNMSFPIGVDKTIALFDFDVDMFTNARGTSSMGDTSDTSHSSSSTLRRRPHSRNLIGVLTLDTFSLCFLKWVDVTPGERRVTALRRILKERTTAIIKKFSDLEQERVNPLPRLKKHVEYQNFLCNHYATRRSLTTTIADPSRFYNDNTSSLNNEDIQSIKWSCYEKHTLGVASFFRRRSWMCISLSSSYEKEMHTMEVTQLKDHLDKVTELHERAMEESNRKHKENDRLVEEMRKMIEKLTLAHRGPRFHCGQEASRTGVRGP</sequence>
<comment type="caution">
    <text evidence="3">The sequence shown here is derived from an EMBL/GenBank/DDBJ whole genome shotgun (WGS) entry which is preliminary data.</text>
</comment>
<dbReference type="GO" id="GO:0016829">
    <property type="term" value="F:lyase activity"/>
    <property type="evidence" value="ECO:0007669"/>
    <property type="project" value="UniProtKB-KW"/>
</dbReference>